<name>A0AAV1WIV0_LUPLU</name>
<evidence type="ECO:0000256" key="2">
    <source>
        <dbReference type="PIRSR" id="PIRSR601461-1"/>
    </source>
</evidence>
<dbReference type="Pfam" id="PF14543">
    <property type="entry name" value="TAXi_N"/>
    <property type="match status" value="1"/>
</dbReference>
<dbReference type="Pfam" id="PF14541">
    <property type="entry name" value="TAXi_C"/>
    <property type="match status" value="1"/>
</dbReference>
<dbReference type="InterPro" id="IPR032799">
    <property type="entry name" value="TAXi_C"/>
</dbReference>
<feature type="chain" id="PRO_5043942869" description="Peptidase A1 domain-containing protein" evidence="3">
    <location>
        <begin position="19"/>
        <end position="463"/>
    </location>
</feature>
<dbReference type="FunFam" id="2.40.70.10:FF:000031">
    <property type="entry name" value="Aspartyl protease AED1"/>
    <property type="match status" value="1"/>
</dbReference>
<comment type="caution">
    <text evidence="5">The sequence shown here is derived from an EMBL/GenBank/DDBJ whole genome shotgun (WGS) entry which is preliminary data.</text>
</comment>
<evidence type="ECO:0000259" key="4">
    <source>
        <dbReference type="PROSITE" id="PS51767"/>
    </source>
</evidence>
<evidence type="ECO:0000313" key="5">
    <source>
        <dbReference type="EMBL" id="CAL0309163.1"/>
    </source>
</evidence>
<comment type="similarity">
    <text evidence="1">Belongs to the peptidase A1 family.</text>
</comment>
<dbReference type="EMBL" id="CAXHTB010000007">
    <property type="protein sequence ID" value="CAL0309163.1"/>
    <property type="molecule type" value="Genomic_DNA"/>
</dbReference>
<protein>
    <recommendedName>
        <fullName evidence="4">Peptidase A1 domain-containing protein</fullName>
    </recommendedName>
</protein>
<reference evidence="5 6" key="1">
    <citation type="submission" date="2024-03" db="EMBL/GenBank/DDBJ databases">
        <authorList>
            <person name="Martinez-Hernandez J."/>
        </authorList>
    </citation>
    <scope>NUCLEOTIDE SEQUENCE [LARGE SCALE GENOMIC DNA]</scope>
</reference>
<dbReference type="InterPro" id="IPR001461">
    <property type="entry name" value="Aspartic_peptidase_A1"/>
</dbReference>
<organism evidence="5 6">
    <name type="scientific">Lupinus luteus</name>
    <name type="common">European yellow lupine</name>
    <dbReference type="NCBI Taxonomy" id="3873"/>
    <lineage>
        <taxon>Eukaryota</taxon>
        <taxon>Viridiplantae</taxon>
        <taxon>Streptophyta</taxon>
        <taxon>Embryophyta</taxon>
        <taxon>Tracheophyta</taxon>
        <taxon>Spermatophyta</taxon>
        <taxon>Magnoliopsida</taxon>
        <taxon>eudicotyledons</taxon>
        <taxon>Gunneridae</taxon>
        <taxon>Pentapetalae</taxon>
        <taxon>rosids</taxon>
        <taxon>fabids</taxon>
        <taxon>Fabales</taxon>
        <taxon>Fabaceae</taxon>
        <taxon>Papilionoideae</taxon>
        <taxon>50 kb inversion clade</taxon>
        <taxon>genistoids sensu lato</taxon>
        <taxon>core genistoids</taxon>
        <taxon>Genisteae</taxon>
        <taxon>Lupinus</taxon>
    </lineage>
</organism>
<evidence type="ECO:0000313" key="6">
    <source>
        <dbReference type="Proteomes" id="UP001497480"/>
    </source>
</evidence>
<keyword evidence="6" id="KW-1185">Reference proteome</keyword>
<dbReference type="PROSITE" id="PS51767">
    <property type="entry name" value="PEPTIDASE_A1"/>
    <property type="match status" value="1"/>
</dbReference>
<feature type="active site" evidence="2">
    <location>
        <position position="339"/>
    </location>
</feature>
<dbReference type="InterPro" id="IPR021109">
    <property type="entry name" value="Peptidase_aspartic_dom_sf"/>
</dbReference>
<dbReference type="InterPro" id="IPR001969">
    <property type="entry name" value="Aspartic_peptidase_AS"/>
</dbReference>
<feature type="signal peptide" evidence="3">
    <location>
        <begin position="1"/>
        <end position="18"/>
    </location>
</feature>
<evidence type="ECO:0000256" key="1">
    <source>
        <dbReference type="ARBA" id="ARBA00007447"/>
    </source>
</evidence>
<evidence type="ECO:0000256" key="3">
    <source>
        <dbReference type="SAM" id="SignalP"/>
    </source>
</evidence>
<dbReference type="PANTHER" id="PTHR13683">
    <property type="entry name" value="ASPARTYL PROTEASES"/>
    <property type="match status" value="1"/>
</dbReference>
<sequence length="463" mass="50166">MSLFWLLHFSAYLAIASSLIKFEDNDLRHKQDGMYLNLYHVAGLDSYLKSTSPFTFSDMFKKDEDHVRYLHSRLTNNEDVRISGTTSPSGKVRGPKPVSIPLKSAIPLDSGNYYVRIGLGTPAQYFSMIIDTGSSLSWLQCQPCKVYCHDQVDPIFNSSTSKTYKTFPCSSPQCSSLKGSTQNKPGCSRKTGSCVYSARYGDLSFTSGYLSQDVLTLTPSETLPSFVYGCGQENQGLFGKTAGILGLGNDKLSMLAQLSNKYGNAFSYCLPTFYSAPSSKGGFLSIGTSSLTSSPYKFTTLVKFPNKPSLYFVDLTSITVAGSSIGVAASSYKFPTIIDSGTVITRLPMPVYTALKDAFVKIISKKFAQLPGVSILDTCFKGSVKTMSIAVPEIQLIFHGGADLSLKAHNTLIEIENGTTCLAFSVSSRLIPIAIIGNYQQQTIKVAYDVANSKVGFAPGGCQ</sequence>
<dbReference type="FunFam" id="2.40.70.10:FF:000013">
    <property type="entry name" value="Aspartyl protease AED1"/>
    <property type="match status" value="1"/>
</dbReference>
<dbReference type="PANTHER" id="PTHR13683:SF809">
    <property type="entry name" value="PEPTIDASE A1 DOMAIN-CONTAINING PROTEIN"/>
    <property type="match status" value="1"/>
</dbReference>
<dbReference type="Proteomes" id="UP001497480">
    <property type="component" value="Unassembled WGS sequence"/>
</dbReference>
<dbReference type="AlphaFoldDB" id="A0AAV1WIV0"/>
<dbReference type="PROSITE" id="PS00141">
    <property type="entry name" value="ASP_PROTEASE"/>
    <property type="match status" value="1"/>
</dbReference>
<feature type="domain" description="Peptidase A1" evidence="4">
    <location>
        <begin position="113"/>
        <end position="458"/>
    </location>
</feature>
<dbReference type="SUPFAM" id="SSF50630">
    <property type="entry name" value="Acid proteases"/>
    <property type="match status" value="1"/>
</dbReference>
<gene>
    <name evidence="5" type="ORF">LLUT_LOCUS10223</name>
</gene>
<dbReference type="Gene3D" id="2.40.70.10">
    <property type="entry name" value="Acid Proteases"/>
    <property type="match status" value="2"/>
</dbReference>
<dbReference type="InterPro" id="IPR033121">
    <property type="entry name" value="PEPTIDASE_A1"/>
</dbReference>
<keyword evidence="3" id="KW-0732">Signal</keyword>
<proteinExistence type="inferred from homology"/>
<dbReference type="GO" id="GO:0004190">
    <property type="term" value="F:aspartic-type endopeptidase activity"/>
    <property type="evidence" value="ECO:0007669"/>
    <property type="project" value="InterPro"/>
</dbReference>
<dbReference type="GO" id="GO:0006508">
    <property type="term" value="P:proteolysis"/>
    <property type="evidence" value="ECO:0007669"/>
    <property type="project" value="InterPro"/>
</dbReference>
<accession>A0AAV1WIV0</accession>
<dbReference type="InterPro" id="IPR032861">
    <property type="entry name" value="TAXi_N"/>
</dbReference>
<feature type="active site" evidence="2">
    <location>
        <position position="131"/>
    </location>
</feature>